<reference evidence="2" key="1">
    <citation type="journal article" date="2017" name="Nature">
        <title>The genome of Chenopodium quinoa.</title>
        <authorList>
            <person name="Jarvis D.E."/>
            <person name="Ho Y.S."/>
            <person name="Lightfoot D.J."/>
            <person name="Schmoeckel S.M."/>
            <person name="Li B."/>
            <person name="Borm T.J.A."/>
            <person name="Ohyanagi H."/>
            <person name="Mineta K."/>
            <person name="Michell C.T."/>
            <person name="Saber N."/>
            <person name="Kharbatia N.M."/>
            <person name="Rupper R.R."/>
            <person name="Sharp A.R."/>
            <person name="Dally N."/>
            <person name="Boughton B.A."/>
            <person name="Woo Y.H."/>
            <person name="Gao G."/>
            <person name="Schijlen E.G.W.M."/>
            <person name="Guo X."/>
            <person name="Momin A.A."/>
            <person name="Negrao S."/>
            <person name="Al-Babili S."/>
            <person name="Gehring C."/>
            <person name="Roessner U."/>
            <person name="Jung C."/>
            <person name="Murphy K."/>
            <person name="Arold S.T."/>
            <person name="Gojobori T."/>
            <person name="van der Linden C.G."/>
            <person name="van Loo E.N."/>
            <person name="Jellen E.N."/>
            <person name="Maughan P.J."/>
            <person name="Tester M."/>
        </authorList>
    </citation>
    <scope>NUCLEOTIDE SEQUENCE [LARGE SCALE GENOMIC DNA]</scope>
    <source>
        <strain evidence="2">cv. PI 614886</strain>
    </source>
</reference>
<protein>
    <recommendedName>
        <fullName evidence="4">Transposase</fullName>
    </recommendedName>
</protein>
<dbReference type="Gramene" id="AUR62024140-RA">
    <property type="protein sequence ID" value="AUR62024140-RA:cds"/>
    <property type="gene ID" value="AUR62024140"/>
</dbReference>
<accession>A0A803M6R7</accession>
<feature type="region of interest" description="Disordered" evidence="1">
    <location>
        <begin position="655"/>
        <end position="685"/>
    </location>
</feature>
<dbReference type="OMA" id="VCHARRS"/>
<feature type="compositionally biased region" description="Low complexity" evidence="1">
    <location>
        <begin position="670"/>
        <end position="680"/>
    </location>
</feature>
<dbReference type="PANTHER" id="PTHR33018">
    <property type="entry name" value="OS10G0338966 PROTEIN-RELATED"/>
    <property type="match status" value="1"/>
</dbReference>
<dbReference type="EnsemblPlants" id="AUR62024140-RA">
    <property type="protein sequence ID" value="AUR62024140-RA:cds"/>
    <property type="gene ID" value="AUR62024140"/>
</dbReference>
<organism evidence="2 3">
    <name type="scientific">Chenopodium quinoa</name>
    <name type="common">Quinoa</name>
    <dbReference type="NCBI Taxonomy" id="63459"/>
    <lineage>
        <taxon>Eukaryota</taxon>
        <taxon>Viridiplantae</taxon>
        <taxon>Streptophyta</taxon>
        <taxon>Embryophyta</taxon>
        <taxon>Tracheophyta</taxon>
        <taxon>Spermatophyta</taxon>
        <taxon>Magnoliopsida</taxon>
        <taxon>eudicotyledons</taxon>
        <taxon>Gunneridae</taxon>
        <taxon>Pentapetalae</taxon>
        <taxon>Caryophyllales</taxon>
        <taxon>Chenopodiaceae</taxon>
        <taxon>Chenopodioideae</taxon>
        <taxon>Atripliceae</taxon>
        <taxon>Chenopodium</taxon>
    </lineage>
</organism>
<dbReference type="Proteomes" id="UP000596660">
    <property type="component" value="Unplaced"/>
</dbReference>
<sequence length="792" mass="88052">MSAVITPNPRHIDDDYGDDSVLDNAYVTRKVQGHIEDDVADDISIYVRDDHNEGMMARKKSQVQATDNSECEEERGRTVLRMVGRAIQVGTKIPLQWHTTRRIPIGVHRGHFSTYISVVVREKVSITYRTWSDMPKALIDDLYDNISRGFHVLEDRKGWIMKQACVRWRAFKTRLRLKWLYLKDGTINDSPPMKYPFISKDDWEKFIQACNSRDFKKLSERNSESSKERTSKYRGGRLGYQYFEETIEKELEKQGVHVSYVPRHLTWIKAHSHVKNGVLTFDNPADKEIHDAIIRLEAQVQKGEILATGRDDILARALDKPERGGSVRGVGSGVTNTEYFGFNKPPAPSEVNAKMNAMNSKMASMMKQQNFIVSFMMSCLNQDQLRAFMAGGAQQGVFGGDTDTTGLGGLLGVSGNNFKCGGDSNGSTNQGAGGIGFNDAHIDNTFDHEIPLTQLLIGGMEHHDGEGPQFRHDSPGDKSHEEAYYAHEIESNAEAHRTNSPIVHEPHLNNLETDPYRVQWPEGWSECCLAIEGSDKSLQVVANGQVLIESSTVVLGNHNTSLPPGHGRVTITEDIVPTAPLPCPNNELLFVCHARRSYTAWPNHLIFPKKQRYCGSGNSPACSGSSPACSATVAAAAALPAAAATRFSGSYPLLANNQSDKEVDSPTPSPQSTSSHASTTRKYVITDKDREKVASTLMRVMRKKAMGMQKTGDTISITIPESMFLNENGLNVSLDYEDLLDWCFQREVGESQMNIFMKILKEHCHKEGISGMYGFCDSNVLSPLTPTTNDQV</sequence>
<evidence type="ECO:0008006" key="4">
    <source>
        <dbReference type="Google" id="ProtNLM"/>
    </source>
</evidence>
<reference evidence="2" key="2">
    <citation type="submission" date="2021-03" db="UniProtKB">
        <authorList>
            <consortium name="EnsemblPlants"/>
        </authorList>
    </citation>
    <scope>IDENTIFICATION</scope>
</reference>
<dbReference type="AlphaFoldDB" id="A0A803M6R7"/>
<proteinExistence type="predicted"/>
<evidence type="ECO:0000313" key="3">
    <source>
        <dbReference type="Proteomes" id="UP000596660"/>
    </source>
</evidence>
<evidence type="ECO:0000313" key="2">
    <source>
        <dbReference type="EnsemblPlants" id="AUR62024140-RA:cds"/>
    </source>
</evidence>
<evidence type="ECO:0000256" key="1">
    <source>
        <dbReference type="SAM" id="MobiDB-lite"/>
    </source>
</evidence>
<keyword evidence="3" id="KW-1185">Reference proteome</keyword>
<name>A0A803M6R7_CHEQI</name>
<dbReference type="PANTHER" id="PTHR33018:SF31">
    <property type="entry name" value="TRANSPOSASE, PTTA_EN_SPM, PLANT"/>
    <property type="match status" value="1"/>
</dbReference>